<feature type="compositionally biased region" description="Basic and acidic residues" evidence="2">
    <location>
        <begin position="740"/>
        <end position="749"/>
    </location>
</feature>
<dbReference type="InParanoid" id="A0A1Y2MCD6"/>
<feature type="compositionally biased region" description="Basic and acidic residues" evidence="2">
    <location>
        <begin position="456"/>
        <end position="465"/>
    </location>
</feature>
<accession>A0A1Y2MCD6</accession>
<feature type="compositionally biased region" description="Polar residues" evidence="2">
    <location>
        <begin position="622"/>
        <end position="641"/>
    </location>
</feature>
<feature type="compositionally biased region" description="Polar residues" evidence="2">
    <location>
        <begin position="68"/>
        <end position="100"/>
    </location>
</feature>
<evidence type="ECO:0000256" key="1">
    <source>
        <dbReference type="SAM" id="Coils"/>
    </source>
</evidence>
<feature type="region of interest" description="Disordered" evidence="2">
    <location>
        <begin position="1"/>
        <end position="109"/>
    </location>
</feature>
<feature type="region of interest" description="Disordered" evidence="2">
    <location>
        <begin position="259"/>
        <end position="772"/>
    </location>
</feature>
<dbReference type="OMA" id="SHRRQFT"/>
<proteinExistence type="predicted"/>
<feature type="compositionally biased region" description="Low complexity" evidence="2">
    <location>
        <begin position="419"/>
        <end position="432"/>
    </location>
</feature>
<feature type="compositionally biased region" description="Basic and acidic residues" evidence="2">
    <location>
        <begin position="570"/>
        <end position="598"/>
    </location>
</feature>
<feature type="compositionally biased region" description="Polar residues" evidence="2">
    <location>
        <begin position="351"/>
        <end position="362"/>
    </location>
</feature>
<protein>
    <submittedName>
        <fullName evidence="3">Uncharacterized protein</fullName>
    </submittedName>
</protein>
<evidence type="ECO:0000256" key="2">
    <source>
        <dbReference type="SAM" id="MobiDB-lite"/>
    </source>
</evidence>
<keyword evidence="1" id="KW-0175">Coiled coil</keyword>
<feature type="compositionally biased region" description="Polar residues" evidence="2">
    <location>
        <begin position="391"/>
        <end position="408"/>
    </location>
</feature>
<feature type="compositionally biased region" description="Basic and acidic residues" evidence="2">
    <location>
        <begin position="642"/>
        <end position="658"/>
    </location>
</feature>
<feature type="coiled-coil region" evidence="1">
    <location>
        <begin position="155"/>
        <end position="182"/>
    </location>
</feature>
<feature type="compositionally biased region" description="Polar residues" evidence="2">
    <location>
        <begin position="373"/>
        <end position="382"/>
    </location>
</feature>
<feature type="compositionally biased region" description="Polar residues" evidence="2">
    <location>
        <begin position="36"/>
        <end position="46"/>
    </location>
</feature>
<reference evidence="3 4" key="1">
    <citation type="journal article" date="2017" name="Genome Announc.">
        <title>Genome sequence of the saprophytic ascomycete Epicoccum nigrum ICMP 19927 strain isolated from New Zealand.</title>
        <authorList>
            <person name="Fokin M."/>
            <person name="Fleetwood D."/>
            <person name="Weir B.S."/>
            <person name="Villas-Boas S.G."/>
        </authorList>
    </citation>
    <scope>NUCLEOTIDE SEQUENCE [LARGE SCALE GENOMIC DNA]</scope>
    <source>
        <strain evidence="3 4">ICMP 19927</strain>
    </source>
</reference>
<dbReference type="EMBL" id="KZ107838">
    <property type="protein sequence ID" value="OSS53783.1"/>
    <property type="molecule type" value="Genomic_DNA"/>
</dbReference>
<dbReference type="AlphaFoldDB" id="A0A1Y2MCD6"/>
<organism evidence="3 4">
    <name type="scientific">Epicoccum nigrum</name>
    <name type="common">Soil fungus</name>
    <name type="synonym">Epicoccum purpurascens</name>
    <dbReference type="NCBI Taxonomy" id="105696"/>
    <lineage>
        <taxon>Eukaryota</taxon>
        <taxon>Fungi</taxon>
        <taxon>Dikarya</taxon>
        <taxon>Ascomycota</taxon>
        <taxon>Pezizomycotina</taxon>
        <taxon>Dothideomycetes</taxon>
        <taxon>Pleosporomycetidae</taxon>
        <taxon>Pleosporales</taxon>
        <taxon>Pleosporineae</taxon>
        <taxon>Didymellaceae</taxon>
        <taxon>Epicoccum</taxon>
    </lineage>
</organism>
<evidence type="ECO:0000313" key="4">
    <source>
        <dbReference type="Proteomes" id="UP000193240"/>
    </source>
</evidence>
<keyword evidence="4" id="KW-1185">Reference proteome</keyword>
<feature type="compositionally biased region" description="Polar residues" evidence="2">
    <location>
        <begin position="1"/>
        <end position="11"/>
    </location>
</feature>
<evidence type="ECO:0000313" key="3">
    <source>
        <dbReference type="EMBL" id="OSS53783.1"/>
    </source>
</evidence>
<feature type="compositionally biased region" description="Basic and acidic residues" evidence="2">
    <location>
        <begin position="611"/>
        <end position="621"/>
    </location>
</feature>
<sequence length="772" mass="84364">MEIDTPLSSSHPIWGQPAQREPQQPQHSQARDPIRQSIQSNTSQPPVATPRSPVDRHDATPYKGPATIPSQMSPQAGQPQSEYTVGSSIRNDQSYSTVNSRPDAYKYPRDPRDVYFDAIERLQTQTSQNTSALAAQARTQVEAASLVGQIENSLRRELQSQLQRQDQELRRMSDMVNQLVGELAECRQTMMGLAHEAHVARTEGVRRPSEAVQPGYQDDALELMAQRIGEISHRTTDLETLRDHVAILGGKVHRLETETAATRQPQPHPQYAAQQQPTHLPQTAHPAPPHPSQPSAYQTPAHPTSISQPTPTHETPAPAMVPESAHRHEAVPGQTGWATVNAGVKRVFESGTGSPRQGSSVPGSPKRPRLVNGESQDGSSMSKPPEPSHMLPSQTQPIVTSQPLTQPGSYPGPSQGVYPGTQPAAHPAAHQGLPPPQPHLHYGVHDSPSDQGWHPESQRMVESRPARGRGSRGGRGPGSRGGRVRKSMQGQHHSVGTPEWERDQWSAVPNSQASPGVYEGHPAHPTRSVVRRGGGGASLSRVGSFSGDRPNEWTPEIGPRTVYHIQDSPIEIKKTRSKPIRNEDGILVRKDGRPDRRSQSSAANLRKVHARKEEQQRDTERLSTPSRLHPTSTEPNSASPSSHDHQLDPNVTDSHDYAHQVFNEDQDHTAHPRSQVARSGIPPIKIKKEHSERREVPETQSATNGDVEMGDDAAPMNRNGRDESQARSGEAAHVQGQGESQKDVTEESRVQIPETQATDDSATLAAESVETG</sequence>
<feature type="compositionally biased region" description="Polar residues" evidence="2">
    <location>
        <begin position="297"/>
        <end position="313"/>
    </location>
</feature>
<dbReference type="Proteomes" id="UP000193240">
    <property type="component" value="Unassembled WGS sequence"/>
</dbReference>
<feature type="compositionally biased region" description="Low complexity" evidence="2">
    <location>
        <begin position="269"/>
        <end position="285"/>
    </location>
</feature>
<name>A0A1Y2MCD6_EPING</name>
<gene>
    <name evidence="3" type="ORF">B5807_00923</name>
</gene>